<evidence type="ECO:0000313" key="3">
    <source>
        <dbReference type="Proteomes" id="UP000199012"/>
    </source>
</evidence>
<sequence length="324" mass="34353">MPIFELDEGDARPVQPMQPVAGSFLAECATLVDRRLPAVLGEPVFAVRRAAPGEDAPELLGLDAAGRPLVVVVAQVLDEAALVGALRHAGRTGRLSAADLSRSFDGDPSRFSAEYARFRERVPYVDRASGERGVRVVVLTAEVTEGAADSLHFLRGSGRDVQVLQVGVVHGGDDRRLLEVAPLAADERGRRPVEPARLTGAVPVTAELGTDRGPEPERDAEPAPESAPEPDPALVALARGLGADQALVWVRARRGQRHEATLRVDGLVVLADGSVHADPGRAAAAAARTEHVPDGRHTWHLGDDGPSLADALAEAAQQRPHRRH</sequence>
<dbReference type="OrthoDB" id="5149322at2"/>
<dbReference type="Proteomes" id="UP000199012">
    <property type="component" value="Unassembled WGS sequence"/>
</dbReference>
<name>A0A1I0WMX2_9CELL</name>
<gene>
    <name evidence="2" type="ORF">SAMN05421867_103113</name>
</gene>
<feature type="region of interest" description="Disordered" evidence="1">
    <location>
        <begin position="205"/>
        <end position="231"/>
    </location>
</feature>
<feature type="compositionally biased region" description="Basic and acidic residues" evidence="1">
    <location>
        <begin position="209"/>
        <end position="221"/>
    </location>
</feature>
<protein>
    <recommendedName>
        <fullName evidence="4">RAMA domain-containing protein</fullName>
    </recommendedName>
</protein>
<dbReference type="RefSeq" id="WP_090031096.1">
    <property type="nucleotide sequence ID" value="NZ_BONM01000002.1"/>
</dbReference>
<dbReference type="AlphaFoldDB" id="A0A1I0WMX2"/>
<dbReference type="EMBL" id="FOKA01000003">
    <property type="protein sequence ID" value="SFA90125.1"/>
    <property type="molecule type" value="Genomic_DNA"/>
</dbReference>
<evidence type="ECO:0000256" key="1">
    <source>
        <dbReference type="SAM" id="MobiDB-lite"/>
    </source>
</evidence>
<accession>A0A1I0WMX2</accession>
<proteinExistence type="predicted"/>
<organism evidence="2 3">
    <name type="scientific">Cellulomonas marina</name>
    <dbReference type="NCBI Taxonomy" id="988821"/>
    <lineage>
        <taxon>Bacteria</taxon>
        <taxon>Bacillati</taxon>
        <taxon>Actinomycetota</taxon>
        <taxon>Actinomycetes</taxon>
        <taxon>Micrococcales</taxon>
        <taxon>Cellulomonadaceae</taxon>
        <taxon>Cellulomonas</taxon>
    </lineage>
</organism>
<reference evidence="2 3" key="1">
    <citation type="submission" date="2016-10" db="EMBL/GenBank/DDBJ databases">
        <authorList>
            <person name="de Groot N.N."/>
        </authorList>
    </citation>
    <scope>NUCLEOTIDE SEQUENCE [LARGE SCALE GENOMIC DNA]</scope>
    <source>
        <strain evidence="2 3">CGMCC 4.6945</strain>
    </source>
</reference>
<keyword evidence="3" id="KW-1185">Reference proteome</keyword>
<evidence type="ECO:0008006" key="4">
    <source>
        <dbReference type="Google" id="ProtNLM"/>
    </source>
</evidence>
<evidence type="ECO:0000313" key="2">
    <source>
        <dbReference type="EMBL" id="SFA90125.1"/>
    </source>
</evidence>
<dbReference type="STRING" id="988821.SAMN05421867_103113"/>